<sequence>MPTTVAVLPVPVRTTVVPDCPDTVLPVPFSVTLALIAPAATVTFSLLPFSVTVSPVAFTATLAPLPLIVAVL</sequence>
<keyword evidence="2" id="KW-1185">Reference proteome</keyword>
<dbReference type="EMBL" id="LFJC01000003">
    <property type="protein sequence ID" value="PIT04778.1"/>
    <property type="molecule type" value="Genomic_DNA"/>
</dbReference>
<accession>A0A2M6UJN4</accession>
<proteinExistence type="predicted"/>
<reference evidence="1 2" key="1">
    <citation type="submission" date="2015-06" db="EMBL/GenBank/DDBJ databases">
        <title>Comparative genome analysis of nirS-carrying Bradyrhizobium sp. strains.</title>
        <authorList>
            <person name="Ishii S."/>
            <person name="Jang J."/>
            <person name="Nishizawa T."/>
            <person name="Senoo K."/>
        </authorList>
    </citation>
    <scope>NUCLEOTIDE SEQUENCE [LARGE SCALE GENOMIC DNA]</scope>
    <source>
        <strain evidence="1 2">TSA1</strain>
    </source>
</reference>
<protein>
    <submittedName>
        <fullName evidence="1">Uncharacterized protein</fullName>
    </submittedName>
</protein>
<gene>
    <name evidence="1" type="ORF">TSA1_31545</name>
</gene>
<comment type="caution">
    <text evidence="1">The sequence shown here is derived from an EMBL/GenBank/DDBJ whole genome shotgun (WGS) entry which is preliminary data.</text>
</comment>
<dbReference type="Proteomes" id="UP000228930">
    <property type="component" value="Unassembled WGS sequence"/>
</dbReference>
<evidence type="ECO:0000313" key="1">
    <source>
        <dbReference type="EMBL" id="PIT04778.1"/>
    </source>
</evidence>
<dbReference type="AlphaFoldDB" id="A0A2M6UJN4"/>
<organism evidence="1 2">
    <name type="scientific">Bradyrhizobium nitroreducens</name>
    <dbReference type="NCBI Taxonomy" id="709803"/>
    <lineage>
        <taxon>Bacteria</taxon>
        <taxon>Pseudomonadati</taxon>
        <taxon>Pseudomonadota</taxon>
        <taxon>Alphaproteobacteria</taxon>
        <taxon>Hyphomicrobiales</taxon>
        <taxon>Nitrobacteraceae</taxon>
        <taxon>Bradyrhizobium</taxon>
    </lineage>
</organism>
<evidence type="ECO:0000313" key="2">
    <source>
        <dbReference type="Proteomes" id="UP000228930"/>
    </source>
</evidence>
<name>A0A2M6UJN4_9BRAD</name>